<comment type="similarity">
    <text evidence="5">Belongs to the Rap family.</text>
</comment>
<proteinExistence type="inferred from homology"/>
<dbReference type="PANTHER" id="PTHR46630:SF1">
    <property type="entry name" value="TETRATRICOPEPTIDE REPEAT PROTEIN 29"/>
    <property type="match status" value="1"/>
</dbReference>
<dbReference type="InterPro" id="IPR011990">
    <property type="entry name" value="TPR-like_helical_dom_sf"/>
</dbReference>
<dbReference type="RefSeq" id="WP_323296197.1">
    <property type="nucleotide sequence ID" value="NZ_JAYFUM010000008.1"/>
</dbReference>
<keyword evidence="3" id="KW-0677">Repeat</keyword>
<dbReference type="EMBL" id="JAYFUM010000008">
    <property type="protein sequence ID" value="MEA5139036.1"/>
    <property type="molecule type" value="Genomic_DNA"/>
</dbReference>
<dbReference type="Pfam" id="PF13424">
    <property type="entry name" value="TPR_12"/>
    <property type="match status" value="1"/>
</dbReference>
<dbReference type="Proteomes" id="UP001302949">
    <property type="component" value="Unassembled WGS sequence"/>
</dbReference>
<dbReference type="InterPro" id="IPR051476">
    <property type="entry name" value="Bac_ResReg_Asp_Phosphatase"/>
</dbReference>
<sequence>MSYKLLAFIILFISSSVFGQQKKLDILLAKWEAYKHAKNPKSDTSIVNVLNSISTEYIENTSDSSIIFANKALDLAQSLQYHKGIATAYANIAKRHYTKSNYDLSLKFILMSLNICTQQNDKAGMANAYNIVGLIYLAQKKTNLALKELYKAVSINKSINRLDRLSANYINLGLTYFQASKLDSAIHYFVISKTISNQVNSQQLIAMADNHLGDCYLEQGKVDTAISSYKSVLQNSQYQNDWENSFAFTGLAKCYYQQKKFKEAIENSQKGLLLSQKTNTKWDIERALKILHESYSAVGDFKNAYHYLLMNKVYSDSIFNESMQKKIDVLYFKQKQQENKIQLEKKQMLEEKEMFIKYMLATIIVIILLVLVNKALYN</sequence>
<accession>A0ABU5Q866</accession>
<dbReference type="InterPro" id="IPR019734">
    <property type="entry name" value="TPR_rpt"/>
</dbReference>
<dbReference type="SMART" id="SM00028">
    <property type="entry name" value="TPR"/>
    <property type="match status" value="5"/>
</dbReference>
<keyword evidence="7" id="KW-0812">Transmembrane</keyword>
<dbReference type="PROSITE" id="PS50005">
    <property type="entry name" value="TPR"/>
    <property type="match status" value="1"/>
</dbReference>
<evidence type="ECO:0000256" key="5">
    <source>
        <dbReference type="ARBA" id="ARBA00038253"/>
    </source>
</evidence>
<evidence type="ECO:0000256" key="1">
    <source>
        <dbReference type="ARBA" id="ARBA00004496"/>
    </source>
</evidence>
<keyword evidence="9" id="KW-1185">Reference proteome</keyword>
<evidence type="ECO:0000256" key="7">
    <source>
        <dbReference type="SAM" id="Phobius"/>
    </source>
</evidence>
<feature type="repeat" description="TPR" evidence="6">
    <location>
        <begin position="126"/>
        <end position="159"/>
    </location>
</feature>
<dbReference type="PANTHER" id="PTHR46630">
    <property type="entry name" value="TETRATRICOPEPTIDE REPEAT PROTEIN 29"/>
    <property type="match status" value="1"/>
</dbReference>
<dbReference type="Pfam" id="PF13181">
    <property type="entry name" value="TPR_8"/>
    <property type="match status" value="1"/>
</dbReference>
<reference evidence="8 9" key="1">
    <citation type="submission" date="2023-12" db="EMBL/GenBank/DDBJ databases">
        <title>Novel species of the genus Arcicella isolated from rivers.</title>
        <authorList>
            <person name="Lu H."/>
        </authorList>
    </citation>
    <scope>NUCLEOTIDE SEQUENCE [LARGE SCALE GENOMIC DNA]</scope>
    <source>
        <strain evidence="8 9">KCTC 23307</strain>
    </source>
</reference>
<evidence type="ECO:0000256" key="4">
    <source>
        <dbReference type="ARBA" id="ARBA00022803"/>
    </source>
</evidence>
<evidence type="ECO:0000313" key="8">
    <source>
        <dbReference type="EMBL" id="MEA5139036.1"/>
    </source>
</evidence>
<evidence type="ECO:0000256" key="6">
    <source>
        <dbReference type="PROSITE-ProRule" id="PRU00339"/>
    </source>
</evidence>
<name>A0ABU5Q866_9BACT</name>
<keyword evidence="2" id="KW-0963">Cytoplasm</keyword>
<keyword evidence="7" id="KW-0472">Membrane</keyword>
<gene>
    <name evidence="8" type="ORF">VB248_07820</name>
</gene>
<evidence type="ECO:0000313" key="9">
    <source>
        <dbReference type="Proteomes" id="UP001302949"/>
    </source>
</evidence>
<dbReference type="Gene3D" id="1.25.40.10">
    <property type="entry name" value="Tetratricopeptide repeat domain"/>
    <property type="match status" value="2"/>
</dbReference>
<protein>
    <submittedName>
        <fullName evidence="8">Tetratricopeptide repeat protein</fullName>
    </submittedName>
</protein>
<keyword evidence="4 6" id="KW-0802">TPR repeat</keyword>
<evidence type="ECO:0000256" key="3">
    <source>
        <dbReference type="ARBA" id="ARBA00022737"/>
    </source>
</evidence>
<evidence type="ECO:0000256" key="2">
    <source>
        <dbReference type="ARBA" id="ARBA00022490"/>
    </source>
</evidence>
<keyword evidence="7" id="KW-1133">Transmembrane helix</keyword>
<comment type="subcellular location">
    <subcellularLocation>
        <location evidence="1">Cytoplasm</location>
    </subcellularLocation>
</comment>
<organism evidence="8 9">
    <name type="scientific">Arcicella rigui</name>
    <dbReference type="NCBI Taxonomy" id="797020"/>
    <lineage>
        <taxon>Bacteria</taxon>
        <taxon>Pseudomonadati</taxon>
        <taxon>Bacteroidota</taxon>
        <taxon>Cytophagia</taxon>
        <taxon>Cytophagales</taxon>
        <taxon>Flectobacillaceae</taxon>
        <taxon>Arcicella</taxon>
    </lineage>
</organism>
<dbReference type="SUPFAM" id="SSF48452">
    <property type="entry name" value="TPR-like"/>
    <property type="match status" value="1"/>
</dbReference>
<comment type="caution">
    <text evidence="8">The sequence shown here is derived from an EMBL/GenBank/DDBJ whole genome shotgun (WGS) entry which is preliminary data.</text>
</comment>
<feature type="transmembrane region" description="Helical" evidence="7">
    <location>
        <begin position="355"/>
        <end position="377"/>
    </location>
</feature>